<dbReference type="Proteomes" id="UP000289738">
    <property type="component" value="Chromosome A02"/>
</dbReference>
<proteinExistence type="predicted"/>
<protein>
    <submittedName>
        <fullName evidence="1">Uncharacterized protein</fullName>
    </submittedName>
</protein>
<accession>A0A445E7R0</accession>
<sequence length="71" mass="8280">MVTEFAFSPISLILLNNKTALKILELKEYPDIIALKQMVGFSQWGFSSNTFRALLGRWHLEYIVMREVRFG</sequence>
<keyword evidence="2" id="KW-1185">Reference proteome</keyword>
<organism evidence="1 2">
    <name type="scientific">Arachis hypogaea</name>
    <name type="common">Peanut</name>
    <dbReference type="NCBI Taxonomy" id="3818"/>
    <lineage>
        <taxon>Eukaryota</taxon>
        <taxon>Viridiplantae</taxon>
        <taxon>Streptophyta</taxon>
        <taxon>Embryophyta</taxon>
        <taxon>Tracheophyta</taxon>
        <taxon>Spermatophyta</taxon>
        <taxon>Magnoliopsida</taxon>
        <taxon>eudicotyledons</taxon>
        <taxon>Gunneridae</taxon>
        <taxon>Pentapetalae</taxon>
        <taxon>rosids</taxon>
        <taxon>fabids</taxon>
        <taxon>Fabales</taxon>
        <taxon>Fabaceae</taxon>
        <taxon>Papilionoideae</taxon>
        <taxon>50 kb inversion clade</taxon>
        <taxon>dalbergioids sensu lato</taxon>
        <taxon>Dalbergieae</taxon>
        <taxon>Pterocarpus clade</taxon>
        <taxon>Arachis</taxon>
    </lineage>
</organism>
<gene>
    <name evidence="1" type="ORF">Ahy_A02g005630</name>
</gene>
<evidence type="ECO:0000313" key="1">
    <source>
        <dbReference type="EMBL" id="RYR71363.1"/>
    </source>
</evidence>
<dbReference type="EMBL" id="SDMP01000002">
    <property type="protein sequence ID" value="RYR71363.1"/>
    <property type="molecule type" value="Genomic_DNA"/>
</dbReference>
<dbReference type="AlphaFoldDB" id="A0A445E7R0"/>
<name>A0A445E7R0_ARAHY</name>
<evidence type="ECO:0000313" key="2">
    <source>
        <dbReference type="Proteomes" id="UP000289738"/>
    </source>
</evidence>
<reference evidence="1 2" key="1">
    <citation type="submission" date="2019-01" db="EMBL/GenBank/DDBJ databases">
        <title>Sequencing of cultivated peanut Arachis hypogaea provides insights into genome evolution and oil improvement.</title>
        <authorList>
            <person name="Chen X."/>
        </authorList>
    </citation>
    <scope>NUCLEOTIDE SEQUENCE [LARGE SCALE GENOMIC DNA]</scope>
    <source>
        <strain evidence="2">cv. Fuhuasheng</strain>
        <tissue evidence="1">Leaves</tissue>
    </source>
</reference>
<comment type="caution">
    <text evidence="1">The sequence shown here is derived from an EMBL/GenBank/DDBJ whole genome shotgun (WGS) entry which is preliminary data.</text>
</comment>